<feature type="region of interest" description="Disordered" evidence="1">
    <location>
        <begin position="18"/>
        <end position="59"/>
    </location>
</feature>
<feature type="region of interest" description="Disordered" evidence="1">
    <location>
        <begin position="226"/>
        <end position="255"/>
    </location>
</feature>
<gene>
    <name evidence="2" type="primary">109588620</name>
</gene>
<keyword evidence="3" id="KW-1185">Reference proteome</keyword>
<proteinExistence type="predicted"/>
<sequence>YLQDDTIYASTQSSVIEDQSIKQESGNEGELAQGQLARDSQQSDKLARDNDSARKGDQTGDVHVAGSKSFLIQNNLPQLLNWEEYGLRITVPEGAVSPSEINEVSITALVSGEFILPEDSELVSVVYIITVSKPLLKPVLLEIQHCVSIETPSHASYLSFVTSPSNQCPFDFQPVNKGSFPVGSRYGSLLISEFSSWAIVQTIKEWFKKLRHSSRQTTSDACVTIPLSSPTLPPSPHSLTGTDKSTSTDVETESHSTQNIDVLPASWFYFAQPLYENKSPGKKWLLIFLFGKDLNALIKYMNKKFKRAESDQEFSFQFERSNGFLEIHTDTDKCSEGWSISPHLGNPTNEESMENPTKVTKVSQSTIDAYGRMNPPCFPQCRFTITATTGSNTNPELRHPVTFKGIISENKVFLIVLSMGDHLMQDSVKQSCSTQQSQTDPKEVFREQYGALFDLMTPENIAAIANKLYSKRLITDDTLQDCMTDARRPADRAHSLLNALRVTIDQPGVLKKLIQVLKNNEAFRSIAEEMERDI</sequence>
<reference evidence="2" key="2">
    <citation type="submission" date="2017-05" db="UniProtKB">
        <authorList>
            <consortium name="EnsemblMetazoa"/>
        </authorList>
    </citation>
    <scope>IDENTIFICATION</scope>
</reference>
<evidence type="ECO:0000313" key="3">
    <source>
        <dbReference type="Proteomes" id="UP000007879"/>
    </source>
</evidence>
<protein>
    <submittedName>
        <fullName evidence="2">Uncharacterized protein</fullName>
    </submittedName>
</protein>
<accession>A0A1X7TCX4</accession>
<evidence type="ECO:0000313" key="2">
    <source>
        <dbReference type="EnsemblMetazoa" id="Aqu2.1.12195_001"/>
    </source>
</evidence>
<dbReference type="InParanoid" id="A0A1X7TCX4"/>
<dbReference type="InterPro" id="IPR011029">
    <property type="entry name" value="DEATH-like_dom_sf"/>
</dbReference>
<dbReference type="Proteomes" id="UP000007879">
    <property type="component" value="Unassembled WGS sequence"/>
</dbReference>
<feature type="compositionally biased region" description="Polar residues" evidence="1">
    <location>
        <begin position="243"/>
        <end position="255"/>
    </location>
</feature>
<evidence type="ECO:0000256" key="1">
    <source>
        <dbReference type="SAM" id="MobiDB-lite"/>
    </source>
</evidence>
<dbReference type="Gene3D" id="2.60.220.30">
    <property type="match status" value="1"/>
</dbReference>
<dbReference type="KEGG" id="aqu:109588620"/>
<dbReference type="EnsemblMetazoa" id="XM_020004769.1">
    <property type="protein sequence ID" value="XP_019860328.1"/>
    <property type="gene ID" value="LOC109588620"/>
</dbReference>
<feature type="compositionally biased region" description="Basic and acidic residues" evidence="1">
    <location>
        <begin position="41"/>
        <end position="59"/>
    </location>
</feature>
<reference evidence="3" key="1">
    <citation type="journal article" date="2010" name="Nature">
        <title>The Amphimedon queenslandica genome and the evolution of animal complexity.</title>
        <authorList>
            <person name="Srivastava M."/>
            <person name="Simakov O."/>
            <person name="Chapman J."/>
            <person name="Fahey B."/>
            <person name="Gauthier M.E."/>
            <person name="Mitros T."/>
            <person name="Richards G.S."/>
            <person name="Conaco C."/>
            <person name="Dacre M."/>
            <person name="Hellsten U."/>
            <person name="Larroux C."/>
            <person name="Putnam N.H."/>
            <person name="Stanke M."/>
            <person name="Adamska M."/>
            <person name="Darling A."/>
            <person name="Degnan S.M."/>
            <person name="Oakley T.H."/>
            <person name="Plachetzki D.C."/>
            <person name="Zhai Y."/>
            <person name="Adamski M."/>
            <person name="Calcino A."/>
            <person name="Cummins S.F."/>
            <person name="Goodstein D.M."/>
            <person name="Harris C."/>
            <person name="Jackson D.J."/>
            <person name="Leys S.P."/>
            <person name="Shu S."/>
            <person name="Woodcroft B.J."/>
            <person name="Vervoort M."/>
            <person name="Kosik K.S."/>
            <person name="Manning G."/>
            <person name="Degnan B.M."/>
            <person name="Rokhsar D.S."/>
        </authorList>
    </citation>
    <scope>NUCLEOTIDE SEQUENCE [LARGE SCALE GENOMIC DNA]</scope>
</reference>
<dbReference type="OrthoDB" id="5973910at2759"/>
<dbReference type="AlphaFoldDB" id="A0A1X7TCX4"/>
<dbReference type="Gene3D" id="1.10.533.10">
    <property type="entry name" value="Death Domain, Fas"/>
    <property type="match status" value="1"/>
</dbReference>
<organism evidence="2">
    <name type="scientific">Amphimedon queenslandica</name>
    <name type="common">Sponge</name>
    <dbReference type="NCBI Taxonomy" id="400682"/>
    <lineage>
        <taxon>Eukaryota</taxon>
        <taxon>Metazoa</taxon>
        <taxon>Porifera</taxon>
        <taxon>Demospongiae</taxon>
        <taxon>Heteroscleromorpha</taxon>
        <taxon>Haplosclerida</taxon>
        <taxon>Niphatidae</taxon>
        <taxon>Amphimedon</taxon>
    </lineage>
</organism>
<dbReference type="EnsemblMetazoa" id="Aqu2.1.12195_001">
    <property type="protein sequence ID" value="Aqu2.1.12195_001"/>
    <property type="gene ID" value="Aqu2.1.12195"/>
</dbReference>
<name>A0A1X7TCX4_AMPQE</name>